<keyword evidence="3" id="KW-1185">Reference proteome</keyword>
<organism evidence="2 3">
    <name type="scientific">Mucilaginibacter paludis DSM 18603</name>
    <dbReference type="NCBI Taxonomy" id="714943"/>
    <lineage>
        <taxon>Bacteria</taxon>
        <taxon>Pseudomonadati</taxon>
        <taxon>Bacteroidota</taxon>
        <taxon>Sphingobacteriia</taxon>
        <taxon>Sphingobacteriales</taxon>
        <taxon>Sphingobacteriaceae</taxon>
        <taxon>Mucilaginibacter</taxon>
    </lineage>
</organism>
<dbReference type="HOGENOM" id="CLU_2130652_0_0_10"/>
<proteinExistence type="predicted"/>
<dbReference type="EMBL" id="CM001403">
    <property type="protein sequence ID" value="EHQ30700.1"/>
    <property type="molecule type" value="Genomic_DNA"/>
</dbReference>
<feature type="transmembrane region" description="Helical" evidence="1">
    <location>
        <begin position="76"/>
        <end position="100"/>
    </location>
</feature>
<accession>H1YDL1</accession>
<keyword evidence="1" id="KW-0472">Membrane</keyword>
<keyword evidence="1" id="KW-1133">Transmembrane helix</keyword>
<sequence>MSLLLLLLILASPILQIILISKRLRDKISLSVLTITLLTVLYVLASSIFFLIAYLLESTYVSTEHIKCDMTIPAIIVIDFLLIIIALPVIGTIGSIMLAAKNKDIPVSTQSNG</sequence>
<feature type="transmembrane region" description="Helical" evidence="1">
    <location>
        <begin position="32"/>
        <end position="56"/>
    </location>
</feature>
<protein>
    <submittedName>
        <fullName evidence="2">Uncharacterized protein</fullName>
    </submittedName>
</protein>
<gene>
    <name evidence="2" type="ORF">Mucpa_6649</name>
</gene>
<dbReference type="STRING" id="714943.Mucpa_6649"/>
<keyword evidence="1" id="KW-0812">Transmembrane</keyword>
<evidence type="ECO:0000313" key="3">
    <source>
        <dbReference type="Proteomes" id="UP000002774"/>
    </source>
</evidence>
<dbReference type="Proteomes" id="UP000002774">
    <property type="component" value="Chromosome"/>
</dbReference>
<name>H1YDL1_9SPHI</name>
<dbReference type="AlphaFoldDB" id="H1YDL1"/>
<reference evidence="2" key="1">
    <citation type="submission" date="2011-09" db="EMBL/GenBank/DDBJ databases">
        <title>The permanent draft genome of Mucilaginibacter paludis DSM 18603.</title>
        <authorList>
            <consortium name="US DOE Joint Genome Institute (JGI-PGF)"/>
            <person name="Lucas S."/>
            <person name="Han J."/>
            <person name="Lapidus A."/>
            <person name="Bruce D."/>
            <person name="Goodwin L."/>
            <person name="Pitluck S."/>
            <person name="Peters L."/>
            <person name="Kyrpides N."/>
            <person name="Mavromatis K."/>
            <person name="Ivanova N."/>
            <person name="Mikhailova N."/>
            <person name="Held B."/>
            <person name="Detter J.C."/>
            <person name="Tapia R."/>
            <person name="Han C."/>
            <person name="Land M."/>
            <person name="Hauser L."/>
            <person name="Markowitz V."/>
            <person name="Cheng J.-F."/>
            <person name="Hugenholtz P."/>
            <person name="Woyke T."/>
            <person name="Wu D."/>
            <person name="Tindall B."/>
            <person name="Brambilla E."/>
            <person name="Klenk H.-P."/>
            <person name="Eisen J.A."/>
        </authorList>
    </citation>
    <scope>NUCLEOTIDE SEQUENCE [LARGE SCALE GENOMIC DNA]</scope>
    <source>
        <strain evidence="2">DSM 18603</strain>
    </source>
</reference>
<dbReference type="RefSeq" id="WP_008512632.1">
    <property type="nucleotide sequence ID" value="NZ_CM001403.1"/>
</dbReference>
<evidence type="ECO:0000313" key="2">
    <source>
        <dbReference type="EMBL" id="EHQ30700.1"/>
    </source>
</evidence>
<evidence type="ECO:0000256" key="1">
    <source>
        <dbReference type="SAM" id="Phobius"/>
    </source>
</evidence>